<reference evidence="1" key="1">
    <citation type="submission" date="2019-08" db="EMBL/GenBank/DDBJ databases">
        <authorList>
            <person name="Kucharzyk K."/>
            <person name="Murdoch R.W."/>
            <person name="Higgins S."/>
            <person name="Loffler F."/>
        </authorList>
    </citation>
    <scope>NUCLEOTIDE SEQUENCE</scope>
</reference>
<sequence>MVYNQIIKGSSLQQMLQVIKKLPAYSTIHRIQQHSFFIQNQIGIVGYAPRNGERIFKKGQSSVAPAHPMHIVRDFIRVVHPEVLQDFLPSPFGRAGL</sequence>
<dbReference type="EMBL" id="VSSQ01057540">
    <property type="protein sequence ID" value="MPN11336.1"/>
    <property type="molecule type" value="Genomic_DNA"/>
</dbReference>
<comment type="caution">
    <text evidence="1">The sequence shown here is derived from an EMBL/GenBank/DDBJ whole genome shotgun (WGS) entry which is preliminary data.</text>
</comment>
<dbReference type="AlphaFoldDB" id="A0A645FCH7"/>
<organism evidence="1">
    <name type="scientific">bioreactor metagenome</name>
    <dbReference type="NCBI Taxonomy" id="1076179"/>
    <lineage>
        <taxon>unclassified sequences</taxon>
        <taxon>metagenomes</taxon>
        <taxon>ecological metagenomes</taxon>
    </lineage>
</organism>
<proteinExistence type="predicted"/>
<protein>
    <submittedName>
        <fullName evidence="1">Uncharacterized protein</fullName>
    </submittedName>
</protein>
<name>A0A645FCH7_9ZZZZ</name>
<gene>
    <name evidence="1" type="ORF">SDC9_158637</name>
</gene>
<accession>A0A645FCH7</accession>
<evidence type="ECO:0000313" key="1">
    <source>
        <dbReference type="EMBL" id="MPN11336.1"/>
    </source>
</evidence>